<accession>A0A0F9PHL2</accession>
<proteinExistence type="predicted"/>
<gene>
    <name evidence="1" type="ORF">LCGC14_1136840</name>
</gene>
<dbReference type="PROSITE" id="PS51257">
    <property type="entry name" value="PROKAR_LIPOPROTEIN"/>
    <property type="match status" value="1"/>
</dbReference>
<dbReference type="EMBL" id="LAZR01005365">
    <property type="protein sequence ID" value="KKN00526.1"/>
    <property type="molecule type" value="Genomic_DNA"/>
</dbReference>
<evidence type="ECO:0008006" key="2">
    <source>
        <dbReference type="Google" id="ProtNLM"/>
    </source>
</evidence>
<name>A0A0F9PHL2_9ZZZZ</name>
<sequence length="62" mass="7231">MKTIISILVSIILLAGCAVQPREITPEERQRILNIFLEQQYLDYQLRKAEKEFGVEPNNIED</sequence>
<organism evidence="1">
    <name type="scientific">marine sediment metagenome</name>
    <dbReference type="NCBI Taxonomy" id="412755"/>
    <lineage>
        <taxon>unclassified sequences</taxon>
        <taxon>metagenomes</taxon>
        <taxon>ecological metagenomes</taxon>
    </lineage>
</organism>
<comment type="caution">
    <text evidence="1">The sequence shown here is derived from an EMBL/GenBank/DDBJ whole genome shotgun (WGS) entry which is preliminary data.</text>
</comment>
<evidence type="ECO:0000313" key="1">
    <source>
        <dbReference type="EMBL" id="KKN00526.1"/>
    </source>
</evidence>
<reference evidence="1" key="1">
    <citation type="journal article" date="2015" name="Nature">
        <title>Complex archaea that bridge the gap between prokaryotes and eukaryotes.</title>
        <authorList>
            <person name="Spang A."/>
            <person name="Saw J.H."/>
            <person name="Jorgensen S.L."/>
            <person name="Zaremba-Niedzwiedzka K."/>
            <person name="Martijn J."/>
            <person name="Lind A.E."/>
            <person name="van Eijk R."/>
            <person name="Schleper C."/>
            <person name="Guy L."/>
            <person name="Ettema T.J."/>
        </authorList>
    </citation>
    <scope>NUCLEOTIDE SEQUENCE</scope>
</reference>
<protein>
    <recommendedName>
        <fullName evidence="2">Lipoprotein</fullName>
    </recommendedName>
</protein>
<dbReference type="AlphaFoldDB" id="A0A0F9PHL2"/>